<dbReference type="EMBL" id="BNJJ01000021">
    <property type="protein sequence ID" value="GHO88026.1"/>
    <property type="molecule type" value="Genomic_DNA"/>
</dbReference>
<organism evidence="2 3">
    <name type="scientific">Dictyobacter formicarum</name>
    <dbReference type="NCBI Taxonomy" id="2778368"/>
    <lineage>
        <taxon>Bacteria</taxon>
        <taxon>Bacillati</taxon>
        <taxon>Chloroflexota</taxon>
        <taxon>Ktedonobacteria</taxon>
        <taxon>Ktedonobacterales</taxon>
        <taxon>Dictyobacteraceae</taxon>
        <taxon>Dictyobacter</taxon>
    </lineage>
</organism>
<protein>
    <recommendedName>
        <fullName evidence="1">DUF1156 domain-containing protein</fullName>
    </recommendedName>
</protein>
<dbReference type="SUPFAM" id="SSF53335">
    <property type="entry name" value="S-adenosyl-L-methionine-dependent methyltransferases"/>
    <property type="match status" value="1"/>
</dbReference>
<dbReference type="RefSeq" id="WP_201365552.1">
    <property type="nucleotide sequence ID" value="NZ_BNJJ01000021.1"/>
</dbReference>
<proteinExistence type="predicted"/>
<evidence type="ECO:0000313" key="2">
    <source>
        <dbReference type="EMBL" id="GHO88026.1"/>
    </source>
</evidence>
<reference evidence="2 3" key="1">
    <citation type="journal article" date="2021" name="Int. J. Syst. Evol. Microbiol.">
        <title>Reticulibacter mediterranei gen. nov., sp. nov., within the new family Reticulibacteraceae fam. nov., and Ktedonospora formicarum gen. nov., sp. nov., Ktedonobacter robiniae sp. nov., Dictyobacter formicarum sp. nov. and Dictyobacter arantiisoli sp. nov., belonging to the class Ktedonobacteria.</title>
        <authorList>
            <person name="Yabe S."/>
            <person name="Zheng Y."/>
            <person name="Wang C.M."/>
            <person name="Sakai Y."/>
            <person name="Abe K."/>
            <person name="Yokota A."/>
            <person name="Donadio S."/>
            <person name="Cavaletti L."/>
            <person name="Monciardini P."/>
        </authorList>
    </citation>
    <scope>NUCLEOTIDE SEQUENCE [LARGE SCALE GENOMIC DNA]</scope>
    <source>
        <strain evidence="2 3">SOSP1-9</strain>
    </source>
</reference>
<dbReference type="Proteomes" id="UP000635565">
    <property type="component" value="Unassembled WGS sequence"/>
</dbReference>
<accession>A0ABQ3VQP9</accession>
<gene>
    <name evidence="2" type="ORF">KSZ_60320</name>
</gene>
<dbReference type="InterPro" id="IPR029063">
    <property type="entry name" value="SAM-dependent_MTases_sf"/>
</dbReference>
<comment type="caution">
    <text evidence="2">The sequence shown here is derived from an EMBL/GenBank/DDBJ whole genome shotgun (WGS) entry which is preliminary data.</text>
</comment>
<feature type="domain" description="DUF1156" evidence="1">
    <location>
        <begin position="13"/>
        <end position="83"/>
    </location>
</feature>
<evidence type="ECO:0000259" key="1">
    <source>
        <dbReference type="Pfam" id="PF06634"/>
    </source>
</evidence>
<name>A0ABQ3VQP9_9CHLR</name>
<sequence length="937" mass="104886">MSSSYRKKLIEVALPLDVINFQSAREKSIRHGHPSTLHLWWARRPLATCRAVLFASLIDDPSEHPERFPGEEAQEVERKRLFSLIEEMVNWDNANKEETMHKVRKEILVATGGNPPPVLDPFAGGGSIPLEAQRLGLEAHASDLNPVAVLLNKALIEIPPKFSNRPPINPDVSNGSLLEHSWKGAQGLAEDIRYYGKWMRDEAVRRIGYLYPKVSLPKAYDGKETNVIAWIWARTVTCPNPSCRVQMPLVRSFWLSKKKGKEAWVQPEIDKSTKPFSIHFEIATDKEGPEIEGTVNRLGGTCIACNSPVPFNHIRSAGQAGHLGQQLLAIVADGFKGRAYLAPNDAHIARATGAKPIWHPEANLPHNPRDFKTPNYGIRSFGDLFSQRQLVALTTFSDLVQDVREKILADARLATFLKEDEQKFYADAVVTYLALAVDRLADRNSTICSWDVSRDSTRNTFARQAIPMVWDFAEANPFSDSTGNFLGAIDWIAETVKLLPCSLQGEAKQRDATTSANGIHNPLISTDPPYYDNIGYADLSDFFYIWLRRSLHSIYPNLFRSMLVPKAQELVATPYRFKGNKHDAEEFFERGLEQAFERMHALHNPEYPLTVYYAFKQAEGEADQEELTQTGRNGNKKVIASTGWETMLEGLIRSGFTITGTWPMRTEMANRSIGQGANALASSIVLVCRPRATDAPIASRRQFLTMLRTELPEALRNLQHGGIAPVDLAQASIGPGMAIYSRYSKVLESDGTPLSVRTGLQLINTVLDDVLAHQEGEYDPETRWAIAWFEEYALNAGEYGRAETLSKAKNTTVQTLIDAGILEAKAGKVRLFKPEELAPWNPDTQKSLTTWAAMQHLLHALDSRGEEGAAELLHRFGEQGEYARDLAYRLYTVCERKGWAPQAQIYNALVTAWSEVNLHAQSQPQASAQSLWDTTEW</sequence>
<keyword evidence="3" id="KW-1185">Reference proteome</keyword>
<dbReference type="Pfam" id="PF06634">
    <property type="entry name" value="DUF1156"/>
    <property type="match status" value="1"/>
</dbReference>
<evidence type="ECO:0000313" key="3">
    <source>
        <dbReference type="Proteomes" id="UP000635565"/>
    </source>
</evidence>
<dbReference type="InterPro" id="IPR009537">
    <property type="entry name" value="DUF1156"/>
</dbReference>